<dbReference type="InterPro" id="IPR036527">
    <property type="entry name" value="SCP2_sterol-bd_dom_sf"/>
</dbReference>
<dbReference type="Proteomes" id="UP000185739">
    <property type="component" value="Chromosome"/>
</dbReference>
<dbReference type="InterPro" id="IPR016830">
    <property type="entry name" value="UbiT"/>
</dbReference>
<keyword evidence="3" id="KW-1185">Reference proteome</keyword>
<evidence type="ECO:0000256" key="1">
    <source>
        <dbReference type="HAMAP-Rule" id="MF_02231"/>
    </source>
</evidence>
<dbReference type="InterPro" id="IPR003033">
    <property type="entry name" value="SCP2_sterol-bd_dom"/>
</dbReference>
<dbReference type="UniPathway" id="UPA00232"/>
<sequence length="177" mass="19330">MPALPALPRPSMLSALLPGSLRQRIGARLNDFRVPSFTVPAPIARIVARLPQQPPTHALTLALNLALGRILPRDALEPLTGRHLQIRVLDAGLRLDFTLAASGFCRAAATARPDLVISATTRDFLALALREEDPDTLFFSRRLRMEGDTELGLLVKNTLDAVDWDALKTKLVGRRSG</sequence>
<evidence type="ECO:0000313" key="2">
    <source>
        <dbReference type="EMBL" id="APR04397.1"/>
    </source>
</evidence>
<dbReference type="GO" id="GO:0006744">
    <property type="term" value="P:ubiquinone biosynthetic process"/>
    <property type="evidence" value="ECO:0007669"/>
    <property type="project" value="UniProtKB-UniRule"/>
</dbReference>
<name>A0A1H5WJZ6_9RHOO</name>
<comment type="function">
    <text evidence="1">Required for O(2)-independent ubiquinone (coenzyme Q) biosynthesis. Likely functions as an accessory factor.</text>
</comment>
<dbReference type="OrthoDB" id="5292463at2"/>
<protein>
    <recommendedName>
        <fullName evidence="1">Ubiquinone biosynthesis accessory factor UbiT</fullName>
    </recommendedName>
</protein>
<comment type="pathway">
    <text evidence="1">Cofactor biosynthesis; ubiquinone biosynthesis.</text>
</comment>
<dbReference type="SUPFAM" id="SSF55718">
    <property type="entry name" value="SCP-like"/>
    <property type="match status" value="1"/>
</dbReference>
<dbReference type="Pfam" id="PF02036">
    <property type="entry name" value="SCP2"/>
    <property type="match status" value="1"/>
</dbReference>
<dbReference type="AlphaFoldDB" id="A0A1H5WJZ6"/>
<keyword evidence="1" id="KW-0831">Ubiquinone biosynthesis</keyword>
<accession>A0A1H5WJZ6</accession>
<gene>
    <name evidence="1" type="primary">ubiT</name>
    <name evidence="2" type="ORF">Tchl_1538</name>
</gene>
<dbReference type="KEGG" id="tcl:Tchl_1538"/>
<reference evidence="2 3" key="1">
    <citation type="submission" date="2016-12" db="EMBL/GenBank/DDBJ databases">
        <title>Complete genome sequence of Thauera chlorobenzoica, a Betaproteobacterium degrading haloaromatics anaerobically to CO2 and halides.</title>
        <authorList>
            <person name="Goris T."/>
            <person name="Mergelsberg M."/>
            <person name="Boll M."/>
        </authorList>
    </citation>
    <scope>NUCLEOTIDE SEQUENCE [LARGE SCALE GENOMIC DNA]</scope>
    <source>
        <strain evidence="2 3">3CB1</strain>
    </source>
</reference>
<organism evidence="2 3">
    <name type="scientific">Thauera chlorobenzoica</name>
    <dbReference type="NCBI Taxonomy" id="96773"/>
    <lineage>
        <taxon>Bacteria</taxon>
        <taxon>Pseudomonadati</taxon>
        <taxon>Pseudomonadota</taxon>
        <taxon>Betaproteobacteria</taxon>
        <taxon>Rhodocyclales</taxon>
        <taxon>Zoogloeaceae</taxon>
        <taxon>Thauera</taxon>
    </lineage>
</organism>
<proteinExistence type="inferred from homology"/>
<dbReference type="HAMAP" id="MF_02231">
    <property type="entry name" value="UbiT"/>
    <property type="match status" value="1"/>
</dbReference>
<dbReference type="Gene3D" id="3.30.1050.10">
    <property type="entry name" value="SCP2 sterol-binding domain"/>
    <property type="match status" value="1"/>
</dbReference>
<dbReference type="RefSeq" id="WP_075147877.1">
    <property type="nucleotide sequence ID" value="NZ_CP018839.1"/>
</dbReference>
<comment type="similarity">
    <text evidence="1">Belongs to the UbiT family.</text>
</comment>
<dbReference type="STRING" id="96773.Tchl_1538"/>
<evidence type="ECO:0000313" key="3">
    <source>
        <dbReference type="Proteomes" id="UP000185739"/>
    </source>
</evidence>
<dbReference type="EMBL" id="CP018839">
    <property type="protein sequence ID" value="APR04397.1"/>
    <property type="molecule type" value="Genomic_DNA"/>
</dbReference>